<dbReference type="RefSeq" id="WP_096752519.1">
    <property type="nucleotide sequence ID" value="NZ_CADEPO010000032.1"/>
</dbReference>
<reference evidence="2" key="1">
    <citation type="submission" date="2017-09" db="EMBL/GenBank/DDBJ databases">
        <title>FDA dAtabase for Regulatory Grade micrObial Sequences (FDA-ARGOS): Supporting development and validation of Infectious Disease Dx tests.</title>
        <authorList>
            <person name="Minogue T."/>
            <person name="Wolcott M."/>
            <person name="Wasieloski L."/>
            <person name="Aguilar W."/>
            <person name="Moore D."/>
            <person name="Tallon L."/>
            <person name="Sadzewicz L."/>
            <person name="Ott S."/>
            <person name="Zhao X."/>
            <person name="Nagaraj S."/>
            <person name="Vavikolanu K."/>
            <person name="Aluvathingal J."/>
            <person name="Nadendla S."/>
            <person name="Sichtig H."/>
        </authorList>
    </citation>
    <scope>NUCLEOTIDE SEQUENCE [LARGE SCALE GENOMIC DNA]</scope>
    <source>
        <strain evidence="2">FDAARGOS_390</strain>
    </source>
</reference>
<gene>
    <name evidence="1" type="ORF">CRM94_05540</name>
</gene>
<dbReference type="Pfam" id="PF12512">
    <property type="entry name" value="DUF3717"/>
    <property type="match status" value="1"/>
</dbReference>
<dbReference type="Proteomes" id="UP000220629">
    <property type="component" value="Unassembled WGS sequence"/>
</dbReference>
<dbReference type="AlphaFoldDB" id="A0A2A7SDM8"/>
<evidence type="ECO:0000313" key="1">
    <source>
        <dbReference type="EMBL" id="PEH41656.1"/>
    </source>
</evidence>
<name>A0A2A7SDM8_BURGA</name>
<dbReference type="InterPro" id="IPR022191">
    <property type="entry name" value="DUF3717"/>
</dbReference>
<protein>
    <submittedName>
        <fullName evidence="1">DUF3717 domain-containing protein</fullName>
    </submittedName>
</protein>
<sequence>MTATSSDKKTTQPISIVRIESAINAWREIHLPAEIDEDYALDSASSCLAEVYGSMIFHGESSVELELLTQDQRDALLATEV</sequence>
<organism evidence="1 2">
    <name type="scientific">Burkholderia gladioli</name>
    <name type="common">Pseudomonas marginata</name>
    <name type="synonym">Phytomonas marginata</name>
    <dbReference type="NCBI Taxonomy" id="28095"/>
    <lineage>
        <taxon>Bacteria</taxon>
        <taxon>Pseudomonadati</taxon>
        <taxon>Pseudomonadota</taxon>
        <taxon>Betaproteobacteria</taxon>
        <taxon>Burkholderiales</taxon>
        <taxon>Burkholderiaceae</taxon>
        <taxon>Burkholderia</taxon>
    </lineage>
</organism>
<evidence type="ECO:0000313" key="2">
    <source>
        <dbReference type="Proteomes" id="UP000220629"/>
    </source>
</evidence>
<comment type="caution">
    <text evidence="1">The sequence shown here is derived from an EMBL/GenBank/DDBJ whole genome shotgun (WGS) entry which is preliminary data.</text>
</comment>
<proteinExistence type="predicted"/>
<accession>A0A2A7SDM8</accession>
<dbReference type="EMBL" id="PDDY01000001">
    <property type="protein sequence ID" value="PEH41656.1"/>
    <property type="molecule type" value="Genomic_DNA"/>
</dbReference>